<proteinExistence type="inferred from homology"/>
<evidence type="ECO:0000256" key="7">
    <source>
        <dbReference type="ARBA" id="ARBA00022801"/>
    </source>
</evidence>
<dbReference type="NCBIfam" id="TIGR02069">
    <property type="entry name" value="cyanophycinase"/>
    <property type="match status" value="1"/>
</dbReference>
<evidence type="ECO:0000256" key="5">
    <source>
        <dbReference type="ARBA" id="ARBA00015719"/>
    </source>
</evidence>
<dbReference type="Pfam" id="PF03575">
    <property type="entry name" value="Peptidase_S51"/>
    <property type="match status" value="1"/>
</dbReference>
<keyword evidence="11" id="KW-1185">Reference proteome</keyword>
<protein>
    <recommendedName>
        <fullName evidence="5">Cyanophycinase</fullName>
        <ecNumber evidence="4">3.4.15.6</ecNumber>
    </recommendedName>
</protein>
<keyword evidence="6" id="KW-0645">Protease</keyword>
<accession>A0A4R7KS57</accession>
<dbReference type="InterPro" id="IPR011811">
    <property type="entry name" value="Peptidase_S51_cyanophycinase"/>
</dbReference>
<comment type="catalytic activity">
    <reaction evidence="1">
        <text>[L-4-(L-arginin-2-N-yl)aspartate](n) + H2O = [L-4-(L-arginin-2-N-yl)aspartate](n-1) + L-4-(L-arginin-2-N-yl)aspartate</text>
        <dbReference type="Rhea" id="RHEA:12845"/>
        <dbReference type="Rhea" id="RHEA-COMP:13728"/>
        <dbReference type="Rhea" id="RHEA-COMP:13734"/>
        <dbReference type="ChEBI" id="CHEBI:15377"/>
        <dbReference type="ChEBI" id="CHEBI:137986"/>
        <dbReference type="ChEBI" id="CHEBI:137991"/>
        <dbReference type="EC" id="3.4.15.6"/>
    </reaction>
</comment>
<dbReference type="AlphaFoldDB" id="A0A4R7KS57"/>
<dbReference type="PIRSF" id="PIRSF032067">
    <property type="entry name" value="Cyanophycinase"/>
    <property type="match status" value="1"/>
</dbReference>
<dbReference type="GO" id="GO:0006508">
    <property type="term" value="P:proteolysis"/>
    <property type="evidence" value="ECO:0007669"/>
    <property type="project" value="UniProtKB-KW"/>
</dbReference>
<reference evidence="10 11" key="1">
    <citation type="submission" date="2019-03" db="EMBL/GenBank/DDBJ databases">
        <title>Genomic Encyclopedia of Type Strains, Phase IV (KMG-IV): sequencing the most valuable type-strain genomes for metagenomic binning, comparative biology and taxonomic classification.</title>
        <authorList>
            <person name="Goeker M."/>
        </authorList>
    </citation>
    <scope>NUCLEOTIDE SEQUENCE [LARGE SCALE GENOMIC DNA]</scope>
    <source>
        <strain evidence="10 11">DSM 24455</strain>
    </source>
</reference>
<evidence type="ECO:0000256" key="3">
    <source>
        <dbReference type="ARBA" id="ARBA00006534"/>
    </source>
</evidence>
<organism evidence="10 11">
    <name type="scientific">Fonticella tunisiensis</name>
    <dbReference type="NCBI Taxonomy" id="1096341"/>
    <lineage>
        <taxon>Bacteria</taxon>
        <taxon>Bacillati</taxon>
        <taxon>Bacillota</taxon>
        <taxon>Clostridia</taxon>
        <taxon>Eubacteriales</taxon>
        <taxon>Clostridiaceae</taxon>
        <taxon>Fonticella</taxon>
    </lineage>
</organism>
<evidence type="ECO:0000256" key="8">
    <source>
        <dbReference type="ARBA" id="ARBA00022825"/>
    </source>
</evidence>
<evidence type="ECO:0000313" key="11">
    <source>
        <dbReference type="Proteomes" id="UP000295325"/>
    </source>
</evidence>
<comment type="similarity">
    <text evidence="3">Belongs to the peptidase S51 family.</text>
</comment>
<dbReference type="PANTHER" id="PTHR36175:SF1">
    <property type="entry name" value="CYANOPHYCINASE"/>
    <property type="match status" value="1"/>
</dbReference>
<feature type="active site" description="Charge relay system" evidence="9">
    <location>
        <position position="195"/>
    </location>
</feature>
<dbReference type="SUPFAM" id="SSF52317">
    <property type="entry name" value="Class I glutamine amidotransferase-like"/>
    <property type="match status" value="1"/>
</dbReference>
<comment type="caution">
    <text evidence="10">The sequence shown here is derived from an EMBL/GenBank/DDBJ whole genome shotgun (WGS) entry which is preliminary data.</text>
</comment>
<dbReference type="CDD" id="cd03145">
    <property type="entry name" value="GAT1_cyanophycinase"/>
    <property type="match status" value="1"/>
</dbReference>
<comment type="function">
    <text evidence="2">Exopeptidase that catalyzes the hydrolytic cleavage of multi-L-arginyl-poly-L-aspartic acid (cyanophycin; a water-insoluble reserve polymer) into aspartate-arginine dipeptides.</text>
</comment>
<evidence type="ECO:0000256" key="1">
    <source>
        <dbReference type="ARBA" id="ARBA00001092"/>
    </source>
</evidence>
<dbReference type="EC" id="3.4.15.6" evidence="4"/>
<sequence length="301" mass="32999">MYKYLFHGKNIKELSFFRVDGDHMEDYFGNLIIIGGAEDKADKCEILKEVVKKTSSKGGPLIVLTAATEYPEEVGALYKKTFNRLHLHDIKIIDIKDRHDANKVEFCKEIESSGCVFFTGGDQLKITSLIGGTGLYESLKQAYRNGTLIVGTSAGASCVCSTMVVSGKDDDSPRKVALKMAPGLDIIRGVLIDQHFAQRGRIGRLLGGVAQNPESLGIGIDENTAIVVEGSSVFRVIGSGAVTVIDGSLITHTNISELLPQETLAITDIKIHILPRGYKYDMRNRVPIPKRENKEDKNEDS</sequence>
<gene>
    <name evidence="10" type="ORF">EDD71_10464</name>
</gene>
<dbReference type="Gene3D" id="3.40.50.880">
    <property type="match status" value="1"/>
</dbReference>
<keyword evidence="7" id="KW-0378">Hydrolase</keyword>
<dbReference type="EMBL" id="SOAZ01000004">
    <property type="protein sequence ID" value="TDT62340.1"/>
    <property type="molecule type" value="Genomic_DNA"/>
</dbReference>
<dbReference type="Proteomes" id="UP000295325">
    <property type="component" value="Unassembled WGS sequence"/>
</dbReference>
<feature type="active site" description="Charge relay system" evidence="9">
    <location>
        <position position="222"/>
    </location>
</feature>
<evidence type="ECO:0000313" key="10">
    <source>
        <dbReference type="EMBL" id="TDT62340.1"/>
    </source>
</evidence>
<dbReference type="GO" id="GO:0008241">
    <property type="term" value="F:peptidyl-dipeptidase activity"/>
    <property type="evidence" value="ECO:0007669"/>
    <property type="project" value="UniProtKB-EC"/>
</dbReference>
<evidence type="ECO:0000256" key="6">
    <source>
        <dbReference type="ARBA" id="ARBA00022670"/>
    </source>
</evidence>
<evidence type="ECO:0000256" key="4">
    <source>
        <dbReference type="ARBA" id="ARBA00013115"/>
    </source>
</evidence>
<dbReference type="InterPro" id="IPR005320">
    <property type="entry name" value="Peptidase_S51"/>
</dbReference>
<evidence type="ECO:0000256" key="9">
    <source>
        <dbReference type="PIRSR" id="PIRSR032067-1"/>
    </source>
</evidence>
<feature type="active site" description="Charge relay system" evidence="9">
    <location>
        <position position="153"/>
    </location>
</feature>
<name>A0A4R7KS57_9CLOT</name>
<keyword evidence="8" id="KW-0720">Serine protease</keyword>
<dbReference type="InterPro" id="IPR029062">
    <property type="entry name" value="Class_I_gatase-like"/>
</dbReference>
<dbReference type="GO" id="GO:0008236">
    <property type="term" value="F:serine-type peptidase activity"/>
    <property type="evidence" value="ECO:0007669"/>
    <property type="project" value="UniProtKB-KW"/>
</dbReference>
<dbReference type="PANTHER" id="PTHR36175">
    <property type="entry name" value="CYANOPHYCINASE"/>
    <property type="match status" value="1"/>
</dbReference>
<evidence type="ECO:0000256" key="2">
    <source>
        <dbReference type="ARBA" id="ARBA00002039"/>
    </source>
</evidence>